<evidence type="ECO:0000256" key="2">
    <source>
        <dbReference type="ARBA" id="ARBA00009810"/>
    </source>
</evidence>
<dbReference type="Proteomes" id="UP001364224">
    <property type="component" value="Unassembled WGS sequence"/>
</dbReference>
<dbReference type="InterPro" id="IPR036942">
    <property type="entry name" value="Beta-barrel_TonB_sf"/>
</dbReference>
<evidence type="ECO:0000256" key="10">
    <source>
        <dbReference type="PROSITE-ProRule" id="PRU01360"/>
    </source>
</evidence>
<feature type="signal peptide" evidence="13">
    <location>
        <begin position="1"/>
        <end position="33"/>
    </location>
</feature>
<evidence type="ECO:0000259" key="14">
    <source>
        <dbReference type="Pfam" id="PF00593"/>
    </source>
</evidence>
<proteinExistence type="inferred from homology"/>
<evidence type="ECO:0000313" key="17">
    <source>
        <dbReference type="Proteomes" id="UP001364224"/>
    </source>
</evidence>
<feature type="domain" description="TonB-dependent receptor plug" evidence="15">
    <location>
        <begin position="123"/>
        <end position="220"/>
    </location>
</feature>
<sequence>MSFKKNKSRVLVGAAVSAVSLSLTGMGATQSSAQSTASQALPPVSIDAPQQRARQARTTTTVRSTAQRSARVAPRPPSERPVSASVTATTMGTTHTIGTPAPSYAGGQLAQGGTLGLLGNRSVMNVPFSTTNYTSQLIQDQQGRTAADTLINNSSVRASTGQNGFDDALQIRGFPVPASDIGLNGIYGLVSSNRVPSYFIERIELLLGPGALINGIAPGGSVGGGVNIVTKRAGEIPFTRVTPFFMSAGSYGLHLENSGRYGENKEWGIRFNGVGRNGEASINDGNGRTGLGALGVDYRGERFRWTLDAISQNDDTRNFRPQMGIQTTVPFIPAVPDARSNWYPGTMLKQRDNTIATAAEYDIAQSLTAYAGIGYREGENYQTFPDSRVTGYPGGMDQFGNFRLINAYYDSYSKTTSGNADIRSRFQIGPVNHAVNLAFTGYYQENGNAYVANTPAQSVPSNIYNPSPLPVVTGARLPPQKANEITFRSMAIADTMSFLNESILFTVGARHQRVEQDAFSTTTGLQTSSYGAEAVTPLAGIVVKPLQNVSLYANYAEGLSQGIIVPVNFANRGEILAPFKSKQQEAGIKVDWGTITTTAAVFQIARPLLITTPANFRVYDGEQRNRGLELNAYGLLLPGLRGMVSATFLRPEITKSSTLAEIGKDAAGVPDKTLSASLDWDTPWVSGLSLNGRVIYTSGSYLTNLNNPWQKFSDWTRVDIGARYATAFNGRPVTIRANIENVFDNRYWLTTGSFVTVASPRTYIISAAFDL</sequence>
<dbReference type="InterPro" id="IPR037066">
    <property type="entry name" value="Plug_dom_sf"/>
</dbReference>
<feature type="chain" id="PRO_5046985008" evidence="13">
    <location>
        <begin position="34"/>
        <end position="771"/>
    </location>
</feature>
<accession>A0ABU8BA18</accession>
<dbReference type="PROSITE" id="PS52016">
    <property type="entry name" value="TONB_DEPENDENT_REC_3"/>
    <property type="match status" value="1"/>
</dbReference>
<dbReference type="InterPro" id="IPR010105">
    <property type="entry name" value="TonB_sidphr_rcpt"/>
</dbReference>
<dbReference type="InterPro" id="IPR012910">
    <property type="entry name" value="Plug_dom"/>
</dbReference>
<evidence type="ECO:0000256" key="4">
    <source>
        <dbReference type="ARBA" id="ARBA00022452"/>
    </source>
</evidence>
<evidence type="ECO:0000256" key="3">
    <source>
        <dbReference type="ARBA" id="ARBA00022448"/>
    </source>
</evidence>
<evidence type="ECO:0000256" key="6">
    <source>
        <dbReference type="ARBA" id="ARBA00023077"/>
    </source>
</evidence>
<gene>
    <name evidence="16" type="ORF">V1286_002914</name>
</gene>
<keyword evidence="7 10" id="KW-0472">Membrane</keyword>
<dbReference type="Pfam" id="PF00593">
    <property type="entry name" value="TonB_dep_Rec_b-barrel"/>
    <property type="match status" value="1"/>
</dbReference>
<evidence type="ECO:0000256" key="5">
    <source>
        <dbReference type="ARBA" id="ARBA00022692"/>
    </source>
</evidence>
<comment type="subcellular location">
    <subcellularLocation>
        <location evidence="1 10">Cell outer membrane</location>
        <topology evidence="1 10">Multi-pass membrane protein</topology>
    </subcellularLocation>
</comment>
<comment type="caution">
    <text evidence="16">The sequence shown here is derived from an EMBL/GenBank/DDBJ whole genome shotgun (WGS) entry which is preliminary data.</text>
</comment>
<keyword evidence="9 10" id="KW-0998">Cell outer membrane</keyword>
<evidence type="ECO:0000256" key="1">
    <source>
        <dbReference type="ARBA" id="ARBA00004571"/>
    </source>
</evidence>
<feature type="compositionally biased region" description="Low complexity" evidence="12">
    <location>
        <begin position="50"/>
        <end position="71"/>
    </location>
</feature>
<keyword evidence="6 11" id="KW-0798">TonB box</keyword>
<evidence type="ECO:0000256" key="8">
    <source>
        <dbReference type="ARBA" id="ARBA00023170"/>
    </source>
</evidence>
<dbReference type="PANTHER" id="PTHR32552:SF82">
    <property type="entry name" value="FCUA PROTEIN"/>
    <property type="match status" value="1"/>
</dbReference>
<evidence type="ECO:0000256" key="9">
    <source>
        <dbReference type="ARBA" id="ARBA00023237"/>
    </source>
</evidence>
<feature type="domain" description="TonB-dependent receptor-like beta-barrel" evidence="14">
    <location>
        <begin position="310"/>
        <end position="742"/>
    </location>
</feature>
<dbReference type="CDD" id="cd01347">
    <property type="entry name" value="ligand_gated_channel"/>
    <property type="match status" value="1"/>
</dbReference>
<keyword evidence="8 16" id="KW-0675">Receptor</keyword>
<name>A0ABU8BA18_9BRAD</name>
<keyword evidence="4 10" id="KW-1134">Transmembrane beta strand</keyword>
<evidence type="ECO:0000259" key="15">
    <source>
        <dbReference type="Pfam" id="PF07715"/>
    </source>
</evidence>
<reference evidence="16 17" key="1">
    <citation type="submission" date="2024-02" db="EMBL/GenBank/DDBJ databases">
        <title>Adaptive strategies in a cosmopolitan and abundant soil bacterium.</title>
        <authorList>
            <person name="Carini P."/>
        </authorList>
    </citation>
    <scope>NUCLEOTIDE SEQUENCE [LARGE SCALE GENOMIC DNA]</scope>
    <source>
        <strain evidence="16 17">AZCC 1608</strain>
    </source>
</reference>
<dbReference type="Pfam" id="PF07715">
    <property type="entry name" value="Plug"/>
    <property type="match status" value="1"/>
</dbReference>
<dbReference type="EMBL" id="JAZHRV010000001">
    <property type="protein sequence ID" value="MEH2555385.1"/>
    <property type="molecule type" value="Genomic_DNA"/>
</dbReference>
<dbReference type="InterPro" id="IPR039426">
    <property type="entry name" value="TonB-dep_rcpt-like"/>
</dbReference>
<dbReference type="Gene3D" id="2.170.130.10">
    <property type="entry name" value="TonB-dependent receptor, plug domain"/>
    <property type="match status" value="1"/>
</dbReference>
<dbReference type="PANTHER" id="PTHR32552">
    <property type="entry name" value="FERRICHROME IRON RECEPTOR-RELATED"/>
    <property type="match status" value="1"/>
</dbReference>
<evidence type="ECO:0000313" key="16">
    <source>
        <dbReference type="EMBL" id="MEH2555385.1"/>
    </source>
</evidence>
<protein>
    <submittedName>
        <fullName evidence="16">Iron complex outermembrane receptor protein</fullName>
    </submittedName>
</protein>
<evidence type="ECO:0000256" key="12">
    <source>
        <dbReference type="SAM" id="MobiDB-lite"/>
    </source>
</evidence>
<keyword evidence="3 10" id="KW-0813">Transport</keyword>
<comment type="similarity">
    <text evidence="2 10 11">Belongs to the TonB-dependent receptor family.</text>
</comment>
<feature type="compositionally biased region" description="Low complexity" evidence="12">
    <location>
        <begin position="28"/>
        <end position="40"/>
    </location>
</feature>
<dbReference type="InterPro" id="IPR000531">
    <property type="entry name" value="Beta-barrel_TonB"/>
</dbReference>
<keyword evidence="5 10" id="KW-0812">Transmembrane</keyword>
<keyword evidence="17" id="KW-1185">Reference proteome</keyword>
<evidence type="ECO:0000256" key="11">
    <source>
        <dbReference type="RuleBase" id="RU003357"/>
    </source>
</evidence>
<feature type="region of interest" description="Disordered" evidence="12">
    <location>
        <begin position="28"/>
        <end position="87"/>
    </location>
</feature>
<keyword evidence="13" id="KW-0732">Signal</keyword>
<dbReference type="Gene3D" id="2.40.170.20">
    <property type="entry name" value="TonB-dependent receptor, beta-barrel domain"/>
    <property type="match status" value="1"/>
</dbReference>
<dbReference type="SUPFAM" id="SSF56935">
    <property type="entry name" value="Porins"/>
    <property type="match status" value="1"/>
</dbReference>
<evidence type="ECO:0000256" key="7">
    <source>
        <dbReference type="ARBA" id="ARBA00023136"/>
    </source>
</evidence>
<evidence type="ECO:0000256" key="13">
    <source>
        <dbReference type="SAM" id="SignalP"/>
    </source>
</evidence>
<organism evidence="16 17">
    <name type="scientific">Bradyrhizobium algeriense</name>
    <dbReference type="NCBI Taxonomy" id="634784"/>
    <lineage>
        <taxon>Bacteria</taxon>
        <taxon>Pseudomonadati</taxon>
        <taxon>Pseudomonadota</taxon>
        <taxon>Alphaproteobacteria</taxon>
        <taxon>Hyphomicrobiales</taxon>
        <taxon>Nitrobacteraceae</taxon>
        <taxon>Bradyrhizobium</taxon>
    </lineage>
</organism>
<dbReference type="NCBIfam" id="TIGR01783">
    <property type="entry name" value="TonB-siderophor"/>
    <property type="match status" value="1"/>
</dbReference>